<reference evidence="1" key="2">
    <citation type="journal article" date="2022" name="Res Sq">
        <title>Comparative Genomics Reveals Insights into the Divergent Evolution of Astigmatic Mites and Household Pest Adaptations.</title>
        <authorList>
            <person name="Xiong Q."/>
            <person name="Wan A.T.-Y."/>
            <person name="Liu X.-Y."/>
            <person name="Fung C.S.-H."/>
            <person name="Xiao X."/>
            <person name="Malainual N."/>
            <person name="Hou J."/>
            <person name="Wang L."/>
            <person name="Wang M."/>
            <person name="Yang K."/>
            <person name="Cui Y."/>
            <person name="Leung E."/>
            <person name="Nong W."/>
            <person name="Shin S.-K."/>
            <person name="Au S."/>
            <person name="Jeong K.Y."/>
            <person name="Chew F.T."/>
            <person name="Hui J."/>
            <person name="Leung T.F."/>
            <person name="Tungtrongchitr A."/>
            <person name="Zhong N."/>
            <person name="Liu Z."/>
            <person name="Tsui S."/>
        </authorList>
    </citation>
    <scope>NUCLEOTIDE SEQUENCE</scope>
    <source>
        <strain evidence="1">Derf</strain>
        <tissue evidence="1">Whole organism</tissue>
    </source>
</reference>
<dbReference type="Proteomes" id="UP000790347">
    <property type="component" value="Unassembled WGS sequence"/>
</dbReference>
<accession>A0A922I0G8</accession>
<protein>
    <submittedName>
        <fullName evidence="1">Uncharacterized protein</fullName>
    </submittedName>
</protein>
<name>A0A922I0G8_DERFA</name>
<keyword evidence="2" id="KW-1185">Reference proteome</keyword>
<proteinExistence type="predicted"/>
<evidence type="ECO:0000313" key="2">
    <source>
        <dbReference type="Proteomes" id="UP000790347"/>
    </source>
</evidence>
<comment type="caution">
    <text evidence="1">The sequence shown here is derived from an EMBL/GenBank/DDBJ whole genome shotgun (WGS) entry which is preliminary data.</text>
</comment>
<organism evidence="1 2">
    <name type="scientific">Dermatophagoides farinae</name>
    <name type="common">American house dust mite</name>
    <dbReference type="NCBI Taxonomy" id="6954"/>
    <lineage>
        <taxon>Eukaryota</taxon>
        <taxon>Metazoa</taxon>
        <taxon>Ecdysozoa</taxon>
        <taxon>Arthropoda</taxon>
        <taxon>Chelicerata</taxon>
        <taxon>Arachnida</taxon>
        <taxon>Acari</taxon>
        <taxon>Acariformes</taxon>
        <taxon>Sarcoptiformes</taxon>
        <taxon>Astigmata</taxon>
        <taxon>Psoroptidia</taxon>
        <taxon>Analgoidea</taxon>
        <taxon>Pyroglyphidae</taxon>
        <taxon>Dermatophagoidinae</taxon>
        <taxon>Dermatophagoides</taxon>
    </lineage>
</organism>
<sequence length="77" mass="9079">MPFYFIPWTTTTTTAITNKNNNRNKYPYSSKRDQFIKSQTIQLSTHPTNQPSNGASQFNVINCRILWPYIQMVHRLN</sequence>
<dbReference type="AlphaFoldDB" id="A0A922I0G8"/>
<gene>
    <name evidence="1" type="ORF">DERF_007146</name>
</gene>
<reference evidence="1" key="1">
    <citation type="submission" date="2013-05" db="EMBL/GenBank/DDBJ databases">
        <authorList>
            <person name="Yim A.K.Y."/>
            <person name="Chan T.F."/>
            <person name="Ji K.M."/>
            <person name="Liu X.Y."/>
            <person name="Zhou J.W."/>
            <person name="Li R.Q."/>
            <person name="Yang K.Y."/>
            <person name="Li J."/>
            <person name="Li M."/>
            <person name="Law P.T.W."/>
            <person name="Wu Y.L."/>
            <person name="Cai Z.L."/>
            <person name="Qin H."/>
            <person name="Bao Y."/>
            <person name="Leung R.K.K."/>
            <person name="Ng P.K.S."/>
            <person name="Zou J."/>
            <person name="Zhong X.J."/>
            <person name="Ran P.X."/>
            <person name="Zhong N.S."/>
            <person name="Liu Z.G."/>
            <person name="Tsui S.K.W."/>
        </authorList>
    </citation>
    <scope>NUCLEOTIDE SEQUENCE</scope>
    <source>
        <strain evidence="1">Derf</strain>
        <tissue evidence="1">Whole organism</tissue>
    </source>
</reference>
<evidence type="ECO:0000313" key="1">
    <source>
        <dbReference type="EMBL" id="KAH9516407.1"/>
    </source>
</evidence>
<dbReference type="EMBL" id="ASGP02000003">
    <property type="protein sequence ID" value="KAH9516407.1"/>
    <property type="molecule type" value="Genomic_DNA"/>
</dbReference>